<organism evidence="2 3">
    <name type="scientific">Sphingomonas limnosediminicola</name>
    <dbReference type="NCBI Taxonomy" id="940133"/>
    <lineage>
        <taxon>Bacteria</taxon>
        <taxon>Pseudomonadati</taxon>
        <taxon>Pseudomonadota</taxon>
        <taxon>Alphaproteobacteria</taxon>
        <taxon>Sphingomonadales</taxon>
        <taxon>Sphingomonadaceae</taxon>
        <taxon>Sphingomonas</taxon>
    </lineage>
</organism>
<dbReference type="Proteomes" id="UP001500827">
    <property type="component" value="Unassembled WGS sequence"/>
</dbReference>
<dbReference type="Pfam" id="PF02627">
    <property type="entry name" value="CMD"/>
    <property type="match status" value="1"/>
</dbReference>
<dbReference type="InterPro" id="IPR003779">
    <property type="entry name" value="CMD-like"/>
</dbReference>
<evidence type="ECO:0000313" key="2">
    <source>
        <dbReference type="EMBL" id="GAA3904283.1"/>
    </source>
</evidence>
<dbReference type="RefSeq" id="WP_344699900.1">
    <property type="nucleotide sequence ID" value="NZ_BAABBM010000001.1"/>
</dbReference>
<dbReference type="InterPro" id="IPR004675">
    <property type="entry name" value="AhpD_core"/>
</dbReference>
<comment type="caution">
    <text evidence="2">The sequence shown here is derived from an EMBL/GenBank/DDBJ whole genome shotgun (WGS) entry which is preliminary data.</text>
</comment>
<sequence length="164" mass="18433">MPAEPLRMDLSKIAPDAYRHFLQLEGLIMQHVDRKLLHLLKLRASQINGCAYCIAMHTDEALHDGEPVERLTLLDAWEESTLYSEKERAAFAWIEEVTLIADSGASKPAFDALKAHFNDDEIAWLTLAAVQINAWNRIAISSRAQYDRAMFARAPSTEKAAEPA</sequence>
<gene>
    <name evidence="2" type="ORF">GCM10022276_23640</name>
</gene>
<evidence type="ECO:0000313" key="3">
    <source>
        <dbReference type="Proteomes" id="UP001500827"/>
    </source>
</evidence>
<dbReference type="Gene3D" id="1.20.1290.10">
    <property type="entry name" value="AhpD-like"/>
    <property type="match status" value="1"/>
</dbReference>
<dbReference type="InterPro" id="IPR029032">
    <property type="entry name" value="AhpD-like"/>
</dbReference>
<dbReference type="SUPFAM" id="SSF69118">
    <property type="entry name" value="AhpD-like"/>
    <property type="match status" value="1"/>
</dbReference>
<evidence type="ECO:0000259" key="1">
    <source>
        <dbReference type="Pfam" id="PF02627"/>
    </source>
</evidence>
<protein>
    <submittedName>
        <fullName evidence="2">Carboxymuconolactone decarboxylase family protein</fullName>
    </submittedName>
</protein>
<dbReference type="PANTHER" id="PTHR34846:SF10">
    <property type="entry name" value="CYTOPLASMIC PROTEIN"/>
    <property type="match status" value="1"/>
</dbReference>
<dbReference type="NCBIfam" id="TIGR00778">
    <property type="entry name" value="ahpD_dom"/>
    <property type="match status" value="1"/>
</dbReference>
<accession>A0ABP7LLG0</accession>
<dbReference type="PANTHER" id="PTHR34846">
    <property type="entry name" value="4-CARBOXYMUCONOLACTONE DECARBOXYLASE FAMILY PROTEIN (AFU_ORTHOLOGUE AFUA_6G11590)"/>
    <property type="match status" value="1"/>
</dbReference>
<reference evidence="3" key="1">
    <citation type="journal article" date="2019" name="Int. J. Syst. Evol. Microbiol.">
        <title>The Global Catalogue of Microorganisms (GCM) 10K type strain sequencing project: providing services to taxonomists for standard genome sequencing and annotation.</title>
        <authorList>
            <consortium name="The Broad Institute Genomics Platform"/>
            <consortium name="The Broad Institute Genome Sequencing Center for Infectious Disease"/>
            <person name="Wu L."/>
            <person name="Ma J."/>
        </authorList>
    </citation>
    <scope>NUCLEOTIDE SEQUENCE [LARGE SCALE GENOMIC DNA]</scope>
    <source>
        <strain evidence="3">JCM 17543</strain>
    </source>
</reference>
<proteinExistence type="predicted"/>
<keyword evidence="3" id="KW-1185">Reference proteome</keyword>
<dbReference type="EMBL" id="BAABBM010000001">
    <property type="protein sequence ID" value="GAA3904283.1"/>
    <property type="molecule type" value="Genomic_DNA"/>
</dbReference>
<name>A0ABP7LLG0_9SPHN</name>
<feature type="domain" description="Carboxymuconolactone decarboxylase-like" evidence="1">
    <location>
        <begin position="15"/>
        <end position="96"/>
    </location>
</feature>